<organism evidence="1 2">
    <name type="scientific">Clathrus columnatus</name>
    <dbReference type="NCBI Taxonomy" id="1419009"/>
    <lineage>
        <taxon>Eukaryota</taxon>
        <taxon>Fungi</taxon>
        <taxon>Dikarya</taxon>
        <taxon>Basidiomycota</taxon>
        <taxon>Agaricomycotina</taxon>
        <taxon>Agaricomycetes</taxon>
        <taxon>Phallomycetidae</taxon>
        <taxon>Phallales</taxon>
        <taxon>Clathraceae</taxon>
        <taxon>Clathrus</taxon>
    </lineage>
</organism>
<reference evidence="1" key="1">
    <citation type="submission" date="2021-10" db="EMBL/GenBank/DDBJ databases">
        <title>De novo Genome Assembly of Clathrus columnatus (Basidiomycota, Fungi) Using Illumina and Nanopore Sequence Data.</title>
        <authorList>
            <person name="Ogiso-Tanaka E."/>
            <person name="Itagaki H."/>
            <person name="Hosoya T."/>
            <person name="Hosaka K."/>
        </authorList>
    </citation>
    <scope>NUCLEOTIDE SEQUENCE</scope>
    <source>
        <strain evidence="1">MO-923</strain>
    </source>
</reference>
<keyword evidence="2" id="KW-1185">Reference proteome</keyword>
<dbReference type="AlphaFoldDB" id="A0AAV5AJ70"/>
<protein>
    <submittedName>
        <fullName evidence="1">Uncharacterized protein</fullName>
    </submittedName>
</protein>
<comment type="caution">
    <text evidence="1">The sequence shown here is derived from an EMBL/GenBank/DDBJ whole genome shotgun (WGS) entry which is preliminary data.</text>
</comment>
<accession>A0AAV5AJ70</accession>
<gene>
    <name evidence="1" type="ORF">Clacol_008679</name>
</gene>
<sequence>MKPIKLLHYIPEDLAESEDTYVALPGHHWCIPLAETTISKIADVIESCISPREPYEISIVGLKTSGPALMPVWLIGTERPDRLHEALLKTDLIFKTRVRQCYPASLSNNVDRNTNCSDVSMIKQVDVPCIGTSCGAIMDDRHTASLGAYIALSSLPRKICILTVPPTHLPLPQGTIISQPSIADREQQHLTEDDPNRVVLNVNAEQVAAIRQEQEKTFEFARVIASSTFPLKATTDTAGDRVAPTSTSIDETIISHSSCTWALAEVTRCTTIQTVSEKKRKMTPTFKTLKPTTVCDPEPEMIVSKQGRTTQRTIGTVNAVKSLYRLPRDGLGVRRRDYVVLSHPWGGVFGLPGDAGAIVMAHTPKEIGDNKQIREVGKPCGMVVAASTSQHMTYIQSLVDVTTDIENQGFGTVTIIKVNR</sequence>
<dbReference type="EMBL" id="BPWL01000009">
    <property type="protein sequence ID" value="GJJ14415.1"/>
    <property type="molecule type" value="Genomic_DNA"/>
</dbReference>
<name>A0AAV5AJ70_9AGAM</name>
<evidence type="ECO:0000313" key="2">
    <source>
        <dbReference type="Proteomes" id="UP001050691"/>
    </source>
</evidence>
<evidence type="ECO:0000313" key="1">
    <source>
        <dbReference type="EMBL" id="GJJ14415.1"/>
    </source>
</evidence>
<proteinExistence type="predicted"/>
<dbReference type="Proteomes" id="UP001050691">
    <property type="component" value="Unassembled WGS sequence"/>
</dbReference>